<dbReference type="Proteomes" id="UP000199645">
    <property type="component" value="Unassembled WGS sequence"/>
</dbReference>
<feature type="transmembrane region" description="Helical" evidence="1">
    <location>
        <begin position="103"/>
        <end position="122"/>
    </location>
</feature>
<protein>
    <submittedName>
        <fullName evidence="2">Uncharacterized protein</fullName>
    </submittedName>
</protein>
<keyword evidence="1" id="KW-0472">Membrane</keyword>
<evidence type="ECO:0000313" key="3">
    <source>
        <dbReference type="Proteomes" id="UP000199645"/>
    </source>
</evidence>
<feature type="transmembrane region" description="Helical" evidence="1">
    <location>
        <begin position="21"/>
        <end position="42"/>
    </location>
</feature>
<keyword evidence="1" id="KW-0812">Transmembrane</keyword>
<proteinExistence type="predicted"/>
<feature type="transmembrane region" description="Helical" evidence="1">
    <location>
        <begin position="48"/>
        <end position="66"/>
    </location>
</feature>
<keyword evidence="1" id="KW-1133">Transmembrane helix</keyword>
<dbReference type="EMBL" id="FONV01000033">
    <property type="protein sequence ID" value="SFF94583.1"/>
    <property type="molecule type" value="Genomic_DNA"/>
</dbReference>
<organism evidence="2 3">
    <name type="scientific">Actinoplanes philippinensis</name>
    <dbReference type="NCBI Taxonomy" id="35752"/>
    <lineage>
        <taxon>Bacteria</taxon>
        <taxon>Bacillati</taxon>
        <taxon>Actinomycetota</taxon>
        <taxon>Actinomycetes</taxon>
        <taxon>Micromonosporales</taxon>
        <taxon>Micromonosporaceae</taxon>
        <taxon>Actinoplanes</taxon>
    </lineage>
</organism>
<sequence length="131" mass="14007">MTSTSLPFRIEQTRRLLRLQPVLNMVGILFLILMVVNSGPASTPGDGVAVYTVLGGLLLGGLLSAVAAKGFAGGRASAWFLALLAQPLVMVAVWGGWRLDLTLRVGILLTLVLAGRITANLLRAQVRDYFF</sequence>
<feature type="transmembrane region" description="Helical" evidence="1">
    <location>
        <begin position="78"/>
        <end position="97"/>
    </location>
</feature>
<reference evidence="2 3" key="1">
    <citation type="submission" date="2016-10" db="EMBL/GenBank/DDBJ databases">
        <authorList>
            <person name="de Groot N.N."/>
        </authorList>
    </citation>
    <scope>NUCLEOTIDE SEQUENCE [LARGE SCALE GENOMIC DNA]</scope>
    <source>
        <strain evidence="2 3">DSM 43019</strain>
    </source>
</reference>
<keyword evidence="3" id="KW-1185">Reference proteome</keyword>
<gene>
    <name evidence="2" type="ORF">SAMN05421541_13349</name>
</gene>
<evidence type="ECO:0000256" key="1">
    <source>
        <dbReference type="SAM" id="Phobius"/>
    </source>
</evidence>
<accession>A0A1I2MT37</accession>
<evidence type="ECO:0000313" key="2">
    <source>
        <dbReference type="EMBL" id="SFF94583.1"/>
    </source>
</evidence>
<dbReference type="OrthoDB" id="9903637at2"/>
<dbReference type="AlphaFoldDB" id="A0A1I2MT37"/>
<name>A0A1I2MT37_9ACTN</name>
<dbReference type="RefSeq" id="WP_093622190.1">
    <property type="nucleotide sequence ID" value="NZ_BOMT01000113.1"/>
</dbReference>